<comment type="caution">
    <text evidence="2">The sequence shown here is derived from an EMBL/GenBank/DDBJ whole genome shotgun (WGS) entry which is preliminary data.</text>
</comment>
<dbReference type="EMBL" id="BAAALM010000007">
    <property type="protein sequence ID" value="GAA1204446.1"/>
    <property type="molecule type" value="Genomic_DNA"/>
</dbReference>
<proteinExistence type="predicted"/>
<accession>A0ABN1VEQ4</accession>
<dbReference type="InterPro" id="IPR029000">
    <property type="entry name" value="Cyclophilin-like_dom_sf"/>
</dbReference>
<dbReference type="Gene3D" id="2.40.100.20">
    <property type="match status" value="1"/>
</dbReference>
<reference evidence="2 3" key="1">
    <citation type="journal article" date="2019" name="Int. J. Syst. Evol. Microbiol.">
        <title>The Global Catalogue of Microorganisms (GCM) 10K type strain sequencing project: providing services to taxonomists for standard genome sequencing and annotation.</title>
        <authorList>
            <consortium name="The Broad Institute Genomics Platform"/>
            <consortium name="The Broad Institute Genome Sequencing Center for Infectious Disease"/>
            <person name="Wu L."/>
            <person name="Ma J."/>
        </authorList>
    </citation>
    <scope>NUCLEOTIDE SEQUENCE [LARGE SCALE GENOMIC DNA]</scope>
    <source>
        <strain evidence="2 3">JCM 13022</strain>
    </source>
</reference>
<dbReference type="SUPFAM" id="SSF50891">
    <property type="entry name" value="Cyclophilin-like"/>
    <property type="match status" value="1"/>
</dbReference>
<evidence type="ECO:0000313" key="2">
    <source>
        <dbReference type="EMBL" id="GAA1204446.1"/>
    </source>
</evidence>
<evidence type="ECO:0000313" key="3">
    <source>
        <dbReference type="Proteomes" id="UP001500467"/>
    </source>
</evidence>
<dbReference type="InterPro" id="IPR041183">
    <property type="entry name" value="Cyclophilin-like"/>
</dbReference>
<name>A0ABN1VEQ4_9PSEU</name>
<evidence type="ECO:0000259" key="1">
    <source>
        <dbReference type="Pfam" id="PF18050"/>
    </source>
</evidence>
<keyword evidence="3" id="KW-1185">Reference proteome</keyword>
<dbReference type="RefSeq" id="WP_253852919.1">
    <property type="nucleotide sequence ID" value="NZ_BAAALM010000007.1"/>
</dbReference>
<sequence>MDIRITTGTATLTGTLNDSTAARDLAAMLPLTVALADFHDTEKIADLPRTLRTAGSPSGAAATIGDIADYAPWGNLAIFYRDFPHAAGLVVLGHIDDPLDALPGTESDQAVTIAAVA</sequence>
<protein>
    <recommendedName>
        <fullName evidence="1">Cyclophilin-like domain-containing protein</fullName>
    </recommendedName>
</protein>
<feature type="domain" description="Cyclophilin-like" evidence="1">
    <location>
        <begin position="5"/>
        <end position="113"/>
    </location>
</feature>
<dbReference type="Proteomes" id="UP001500467">
    <property type="component" value="Unassembled WGS sequence"/>
</dbReference>
<gene>
    <name evidence="2" type="ORF">GCM10009675_23310</name>
</gene>
<dbReference type="Pfam" id="PF18050">
    <property type="entry name" value="Cyclophil_like2"/>
    <property type="match status" value="1"/>
</dbReference>
<organism evidence="2 3">
    <name type="scientific">Prauserella alba</name>
    <dbReference type="NCBI Taxonomy" id="176898"/>
    <lineage>
        <taxon>Bacteria</taxon>
        <taxon>Bacillati</taxon>
        <taxon>Actinomycetota</taxon>
        <taxon>Actinomycetes</taxon>
        <taxon>Pseudonocardiales</taxon>
        <taxon>Pseudonocardiaceae</taxon>
        <taxon>Prauserella</taxon>
    </lineage>
</organism>